<comment type="caution">
    <text evidence="2">The sequence shown here is derived from an EMBL/GenBank/DDBJ whole genome shotgun (WGS) entry which is preliminary data.</text>
</comment>
<dbReference type="AlphaFoldDB" id="A0AAE0LZN7"/>
<evidence type="ECO:0000313" key="1">
    <source>
        <dbReference type="EMBL" id="KAK3311859.1"/>
    </source>
</evidence>
<reference evidence="2" key="1">
    <citation type="journal article" date="2023" name="Mol. Phylogenet. Evol.">
        <title>Genome-scale phylogeny and comparative genomics of the fungal order Sordariales.</title>
        <authorList>
            <person name="Hensen N."/>
            <person name="Bonometti L."/>
            <person name="Westerberg I."/>
            <person name="Brannstrom I.O."/>
            <person name="Guillou S."/>
            <person name="Cros-Aarteil S."/>
            <person name="Calhoun S."/>
            <person name="Haridas S."/>
            <person name="Kuo A."/>
            <person name="Mondo S."/>
            <person name="Pangilinan J."/>
            <person name="Riley R."/>
            <person name="LaButti K."/>
            <person name="Andreopoulos B."/>
            <person name="Lipzen A."/>
            <person name="Chen C."/>
            <person name="Yan M."/>
            <person name="Daum C."/>
            <person name="Ng V."/>
            <person name="Clum A."/>
            <person name="Steindorff A."/>
            <person name="Ohm R.A."/>
            <person name="Martin F."/>
            <person name="Silar P."/>
            <person name="Natvig D.O."/>
            <person name="Lalanne C."/>
            <person name="Gautier V."/>
            <person name="Ament-Velasquez S.L."/>
            <person name="Kruys A."/>
            <person name="Hutchinson M.I."/>
            <person name="Powell A.J."/>
            <person name="Barry K."/>
            <person name="Miller A.N."/>
            <person name="Grigoriev I.V."/>
            <person name="Debuchy R."/>
            <person name="Gladieux P."/>
            <person name="Hiltunen Thoren M."/>
            <person name="Johannesson H."/>
        </authorList>
    </citation>
    <scope>NUCLEOTIDE SEQUENCE</scope>
    <source>
        <strain evidence="2">CBS 118394</strain>
    </source>
</reference>
<dbReference type="EMBL" id="JAUEDM010000007">
    <property type="protein sequence ID" value="KAK3313682.1"/>
    <property type="molecule type" value="Genomic_DNA"/>
</dbReference>
<gene>
    <name evidence="2" type="ORF">B0H66DRAFT_566723</name>
    <name evidence="1" type="ORF">B0H66DRAFT_571298</name>
</gene>
<accession>A0AAE0LZN7</accession>
<keyword evidence="3" id="KW-1185">Reference proteome</keyword>
<organism evidence="2 3">
    <name type="scientific">Apodospora peruviana</name>
    <dbReference type="NCBI Taxonomy" id="516989"/>
    <lineage>
        <taxon>Eukaryota</taxon>
        <taxon>Fungi</taxon>
        <taxon>Dikarya</taxon>
        <taxon>Ascomycota</taxon>
        <taxon>Pezizomycotina</taxon>
        <taxon>Sordariomycetes</taxon>
        <taxon>Sordariomycetidae</taxon>
        <taxon>Sordariales</taxon>
        <taxon>Lasiosphaeriaceae</taxon>
        <taxon>Apodospora</taxon>
    </lineage>
</organism>
<dbReference type="InterPro" id="IPR011009">
    <property type="entry name" value="Kinase-like_dom_sf"/>
</dbReference>
<proteinExistence type="predicted"/>
<dbReference type="PANTHER" id="PTHR44329">
    <property type="entry name" value="SERINE/THREONINE-PROTEIN KINASE TNNI3K-RELATED"/>
    <property type="match status" value="1"/>
</dbReference>
<dbReference type="Proteomes" id="UP001283341">
    <property type="component" value="Unassembled WGS sequence"/>
</dbReference>
<protein>
    <recommendedName>
        <fullName evidence="4">Protein kinase domain-containing protein</fullName>
    </recommendedName>
</protein>
<reference evidence="2" key="2">
    <citation type="submission" date="2023-06" db="EMBL/GenBank/DDBJ databases">
        <authorList>
            <consortium name="Lawrence Berkeley National Laboratory"/>
            <person name="Haridas S."/>
            <person name="Hensen N."/>
            <person name="Bonometti L."/>
            <person name="Westerberg I."/>
            <person name="Brannstrom I.O."/>
            <person name="Guillou S."/>
            <person name="Cros-Aarteil S."/>
            <person name="Calhoun S."/>
            <person name="Kuo A."/>
            <person name="Mondo S."/>
            <person name="Pangilinan J."/>
            <person name="Riley R."/>
            <person name="Labutti K."/>
            <person name="Andreopoulos B."/>
            <person name="Lipzen A."/>
            <person name="Chen C."/>
            <person name="Yanf M."/>
            <person name="Daum C."/>
            <person name="Ng V."/>
            <person name="Clum A."/>
            <person name="Steindorff A."/>
            <person name="Ohm R."/>
            <person name="Martin F."/>
            <person name="Silar P."/>
            <person name="Natvig D."/>
            <person name="Lalanne C."/>
            <person name="Gautier V."/>
            <person name="Ament-Velasquez S.L."/>
            <person name="Kruys A."/>
            <person name="Hutchinson M.I."/>
            <person name="Powell A.J."/>
            <person name="Barry K."/>
            <person name="Miller A.N."/>
            <person name="Grigoriev I.V."/>
            <person name="Debuchy R."/>
            <person name="Gladieux P."/>
            <person name="Thoren M.H."/>
            <person name="Johannesson H."/>
        </authorList>
    </citation>
    <scope>NUCLEOTIDE SEQUENCE</scope>
    <source>
        <strain evidence="2">CBS 118394</strain>
    </source>
</reference>
<evidence type="ECO:0000313" key="3">
    <source>
        <dbReference type="Proteomes" id="UP001283341"/>
    </source>
</evidence>
<dbReference type="SUPFAM" id="SSF56112">
    <property type="entry name" value="Protein kinase-like (PK-like)"/>
    <property type="match status" value="1"/>
</dbReference>
<name>A0AAE0LZN7_9PEZI</name>
<dbReference type="EMBL" id="JAUEDM010000012">
    <property type="protein sequence ID" value="KAK3311859.1"/>
    <property type="molecule type" value="Genomic_DNA"/>
</dbReference>
<dbReference type="Gene3D" id="1.10.510.10">
    <property type="entry name" value="Transferase(Phosphotransferase) domain 1"/>
    <property type="match status" value="1"/>
</dbReference>
<evidence type="ECO:0008006" key="4">
    <source>
        <dbReference type="Google" id="ProtNLM"/>
    </source>
</evidence>
<dbReference type="InterPro" id="IPR051681">
    <property type="entry name" value="Ser/Thr_Kinases-Pseudokinases"/>
</dbReference>
<evidence type="ECO:0000313" key="2">
    <source>
        <dbReference type="EMBL" id="KAK3313682.1"/>
    </source>
</evidence>
<sequence>MEPRIGLLESIMHPITTFAAVEPPSLPQATGFSVTSETEPGWLNSMLNPRNRPDSLTPVKDAIWRMDGCQTDGHRLFITPRFALNKPPKRVDIYFSDENDYHLSQGLRQVLEPSKLMTVPTRASWRVPLSQHILRGLEHWARSDPSFRQAYTELPFGSYIAVETICADQTAMRMSLVPRYETECEWLSVAELAKMWSRPWITPTVQWPEIIDLSELQLIAQPHEAISIVRIPKWTTVDLDTDLFVFKSVLDDLRYMYHELWRLLTMAPHPNIIALPLAIVTTRSRFGAKPGVCGFVLQHLHHGTLRDLLMRSRHNRRFLNDGSLRSQPTLSMADKFRMAREITSALLHLQAQGTFYAGIKYTNILMRESRWGSIEDGDKEGNRRAGFPTLSPVLIDFDYRTGRYIWTPPEVHHIMHVENLANGSDHGVPDDICARASDLMRTHFPSWRPAKAARKQGYLACWEDQCEPLNGFEAPWLALSPEERDRAQVYMLGRLLWHLFEEVSTVDHCLHFEVLREACELDHSQPFFPVFDEQLDESGYVLTPEPIRRLIRDCTAGAPEWQGKMSPLVYRQGRLWAAACLSEDGVRSCSPQQHESEREAQDALCSWWVDELHEAEQFILARKQHTVSVRETGKQGCTHGLLASMTSRPLLQDVMQALEQEEAAMMSASTGEV</sequence>
<dbReference type="GO" id="GO:0004674">
    <property type="term" value="F:protein serine/threonine kinase activity"/>
    <property type="evidence" value="ECO:0007669"/>
    <property type="project" value="TreeGrafter"/>
</dbReference>